<dbReference type="OrthoDB" id="3034951at2"/>
<feature type="domain" description="Pyridoxamine 5'-phosphate oxidase N-terminal" evidence="1">
    <location>
        <begin position="9"/>
        <end position="105"/>
    </location>
</feature>
<dbReference type="Proteomes" id="UP000000483">
    <property type="component" value="Chromosome"/>
</dbReference>
<reference evidence="2 3" key="1">
    <citation type="journal article" date="2011" name="Stand. Genomic Sci.">
        <title>Complete genome sequence of the acetate-degrading sulfate reducer Desulfobacca acetoxidans type strain (ASRB2).</title>
        <authorList>
            <person name="Goker M."/>
            <person name="Teshima H."/>
            <person name="Lapidus A."/>
            <person name="Nolan M."/>
            <person name="Lucas S."/>
            <person name="Hammon N."/>
            <person name="Deshpande S."/>
            <person name="Cheng J.F."/>
            <person name="Tapia R."/>
            <person name="Han C."/>
            <person name="Goodwin L."/>
            <person name="Pitluck S."/>
            <person name="Huntemann M."/>
            <person name="Liolios K."/>
            <person name="Ivanova N."/>
            <person name="Pagani I."/>
            <person name="Mavromatis K."/>
            <person name="Ovchinikova G."/>
            <person name="Pati A."/>
            <person name="Chen A."/>
            <person name="Palaniappan K."/>
            <person name="Land M."/>
            <person name="Hauser L."/>
            <person name="Brambilla E.M."/>
            <person name="Rohde M."/>
            <person name="Spring S."/>
            <person name="Detter J.C."/>
            <person name="Woyke T."/>
            <person name="Bristow J."/>
            <person name="Eisen J.A."/>
            <person name="Markowitz V."/>
            <person name="Hugenholtz P."/>
            <person name="Kyrpides N.C."/>
            <person name="Klenk H.P."/>
        </authorList>
    </citation>
    <scope>NUCLEOTIDE SEQUENCE [LARGE SCALE GENOMIC DNA]</scope>
    <source>
        <strain evidence="3">ATCC 700848 / DSM 11109 / ASRB2</strain>
    </source>
</reference>
<dbReference type="HOGENOM" id="CLU_123705_0_0_7"/>
<evidence type="ECO:0000313" key="3">
    <source>
        <dbReference type="Proteomes" id="UP000000483"/>
    </source>
</evidence>
<sequence>MDNTSPRQTLQHLFTSQKLAVLATYNDNQPYCNLMAFAATEDLKTIILATRRQTHKYANIQKHQRVSLLVDNRKNQAEDFQQAMAVTVLATVVEAQPQEYEQFLNLYLFKHPYMASFCRSPECVLLQLQVERYLVVSHFRNFLSLEDTYLQIQEWRP</sequence>
<dbReference type="AlphaFoldDB" id="F2NJP4"/>
<dbReference type="InterPro" id="IPR012349">
    <property type="entry name" value="Split_barrel_FMN-bd"/>
</dbReference>
<dbReference type="Pfam" id="PF01243">
    <property type="entry name" value="PNPOx_N"/>
    <property type="match status" value="1"/>
</dbReference>
<name>F2NJP4_DESAR</name>
<dbReference type="Gene3D" id="2.30.110.10">
    <property type="entry name" value="Electron Transport, Fmn-binding Protein, Chain A"/>
    <property type="match status" value="1"/>
</dbReference>
<dbReference type="STRING" id="880072.Desac_1861"/>
<dbReference type="InterPro" id="IPR011576">
    <property type="entry name" value="Pyridox_Oxase_N"/>
</dbReference>
<organism evidence="2 3">
    <name type="scientific">Desulfobacca acetoxidans (strain ATCC 700848 / DSM 11109 / ASRB2)</name>
    <dbReference type="NCBI Taxonomy" id="880072"/>
    <lineage>
        <taxon>Bacteria</taxon>
        <taxon>Pseudomonadati</taxon>
        <taxon>Thermodesulfobacteriota</taxon>
        <taxon>Desulfobaccia</taxon>
        <taxon>Desulfobaccales</taxon>
        <taxon>Desulfobaccaceae</taxon>
        <taxon>Desulfobacca</taxon>
    </lineage>
</organism>
<dbReference type="SUPFAM" id="SSF50475">
    <property type="entry name" value="FMN-binding split barrel"/>
    <property type="match status" value="1"/>
</dbReference>
<accession>F2NJP4</accession>
<evidence type="ECO:0000259" key="1">
    <source>
        <dbReference type="Pfam" id="PF01243"/>
    </source>
</evidence>
<keyword evidence="3" id="KW-1185">Reference proteome</keyword>
<gene>
    <name evidence="2" type="ordered locus">Desac_1861</name>
</gene>
<evidence type="ECO:0000313" key="2">
    <source>
        <dbReference type="EMBL" id="AEB09699.1"/>
    </source>
</evidence>
<reference evidence="3" key="2">
    <citation type="submission" date="2011-03" db="EMBL/GenBank/DDBJ databases">
        <title>The complete genome of Desulfobacca acetoxidans DSM 11109.</title>
        <authorList>
            <consortium name="US DOE Joint Genome Institute (JGI-PGF)"/>
            <person name="Lucas S."/>
            <person name="Copeland A."/>
            <person name="Lapidus A."/>
            <person name="Bruce D."/>
            <person name="Goodwin L."/>
            <person name="Pitluck S."/>
            <person name="Peters L."/>
            <person name="Kyrpides N."/>
            <person name="Mavromatis K."/>
            <person name="Ivanova N."/>
            <person name="Ovchinnikova G."/>
            <person name="Teshima H."/>
            <person name="Detter J.C."/>
            <person name="Han C."/>
            <person name="Land M."/>
            <person name="Hauser L."/>
            <person name="Markowitz V."/>
            <person name="Cheng J.-F."/>
            <person name="Hugenholtz P."/>
            <person name="Woyke T."/>
            <person name="Wu D."/>
            <person name="Spring S."/>
            <person name="Schueler E."/>
            <person name="Brambilla E."/>
            <person name="Klenk H.-P."/>
            <person name="Eisen J.A."/>
        </authorList>
    </citation>
    <scope>NUCLEOTIDE SEQUENCE [LARGE SCALE GENOMIC DNA]</scope>
    <source>
        <strain evidence="3">ATCC 700848 / DSM 11109 / ASRB2</strain>
    </source>
</reference>
<protein>
    <submittedName>
        <fullName evidence="2">Pyridoxamine 5'-phosphate oxidase-related FMN-binding protein</fullName>
    </submittedName>
</protein>
<dbReference type="KEGG" id="dao:Desac_1861"/>
<dbReference type="RefSeq" id="WP_013706808.1">
    <property type="nucleotide sequence ID" value="NC_015388.1"/>
</dbReference>
<dbReference type="eggNOG" id="COG3871">
    <property type="taxonomic scope" value="Bacteria"/>
</dbReference>
<dbReference type="EMBL" id="CP002629">
    <property type="protein sequence ID" value="AEB09699.1"/>
    <property type="molecule type" value="Genomic_DNA"/>
</dbReference>
<proteinExistence type="predicted"/>